<dbReference type="AlphaFoldDB" id="A0A1S3I1Z8"/>
<evidence type="ECO:0000313" key="3">
    <source>
        <dbReference type="RefSeq" id="XP_013392292.1"/>
    </source>
</evidence>
<keyword evidence="2" id="KW-1185">Reference proteome</keyword>
<dbReference type="PANTHER" id="PTHR32026">
    <property type="entry name" value="METHYLTRANSFERASE-LIKE PROTEIN 24"/>
    <property type="match status" value="1"/>
</dbReference>
<evidence type="ECO:0000313" key="2">
    <source>
        <dbReference type="Proteomes" id="UP000085678"/>
    </source>
</evidence>
<evidence type="ECO:0000259" key="1">
    <source>
        <dbReference type="Pfam" id="PF13383"/>
    </source>
</evidence>
<dbReference type="RefSeq" id="XP_013392292.1">
    <property type="nucleotide sequence ID" value="XM_013536838.1"/>
</dbReference>
<dbReference type="GeneID" id="106160285"/>
<dbReference type="PANTHER" id="PTHR32026:SF10">
    <property type="entry name" value="METHYLTRANSFERASE-LIKE PROTEIN 24-RELATED"/>
    <property type="match status" value="1"/>
</dbReference>
<dbReference type="InterPro" id="IPR026913">
    <property type="entry name" value="METTL24"/>
</dbReference>
<feature type="domain" description="Methyltransferase" evidence="1">
    <location>
        <begin position="85"/>
        <end position="226"/>
    </location>
</feature>
<dbReference type="Pfam" id="PF13383">
    <property type="entry name" value="Methyltransf_22"/>
    <property type="match status" value="1"/>
</dbReference>
<organism evidence="2 3">
    <name type="scientific">Lingula anatina</name>
    <name type="common">Brachiopod</name>
    <name type="synonym">Lingula unguis</name>
    <dbReference type="NCBI Taxonomy" id="7574"/>
    <lineage>
        <taxon>Eukaryota</taxon>
        <taxon>Metazoa</taxon>
        <taxon>Spiralia</taxon>
        <taxon>Lophotrochozoa</taxon>
        <taxon>Brachiopoda</taxon>
        <taxon>Linguliformea</taxon>
        <taxon>Lingulata</taxon>
        <taxon>Lingulida</taxon>
        <taxon>Linguloidea</taxon>
        <taxon>Lingulidae</taxon>
        <taxon>Lingula</taxon>
    </lineage>
</organism>
<dbReference type="Proteomes" id="UP000085678">
    <property type="component" value="Unplaced"/>
</dbReference>
<dbReference type="InterPro" id="IPR025714">
    <property type="entry name" value="Methyltranfer_dom"/>
</dbReference>
<sequence>MFRKTGLLVALVGLLGFSLVFQHKKIWKMVQYPAKPVGSRYIYSELFPMLEKMDYSPKAMPATVSNTTTKEAATYDAMERDFTRYLLRAQFDCRHRVRAGRKEYQDGGWEVCLDPPFNMVRGECLVYSFGINNEWSFDDYMDTKFGCQVHSFDPSMVEKTDFSRSKNIRFHPIGIAGTNGFVERKLKRGKRENWRMATLGTILQLYGHENKILDYLKMDVEASEWDSSFSCLS</sequence>
<accession>A0A1S3I1Z8</accession>
<protein>
    <submittedName>
        <fullName evidence="3">Methyltransferase-like protein 24</fullName>
    </submittedName>
</protein>
<dbReference type="KEGG" id="lak:106160285"/>
<reference evidence="3" key="1">
    <citation type="submission" date="2025-08" db="UniProtKB">
        <authorList>
            <consortium name="RefSeq"/>
        </authorList>
    </citation>
    <scope>IDENTIFICATION</scope>
    <source>
        <tissue evidence="3">Gonads</tissue>
    </source>
</reference>
<dbReference type="InParanoid" id="A0A1S3I1Z8"/>
<gene>
    <name evidence="3" type="primary">LOC106160285</name>
</gene>
<dbReference type="OrthoDB" id="10006218at2759"/>
<name>A0A1S3I1Z8_LINAN</name>
<proteinExistence type="predicted"/>